<organism evidence="1 2">
    <name type="scientific">Echinococcus multilocularis</name>
    <name type="common">Fox tapeworm</name>
    <dbReference type="NCBI Taxonomy" id="6211"/>
    <lineage>
        <taxon>Eukaryota</taxon>
        <taxon>Metazoa</taxon>
        <taxon>Spiralia</taxon>
        <taxon>Lophotrochozoa</taxon>
        <taxon>Platyhelminthes</taxon>
        <taxon>Cestoda</taxon>
        <taxon>Eucestoda</taxon>
        <taxon>Cyclophyllidea</taxon>
        <taxon>Taeniidae</taxon>
        <taxon>Echinococcus</taxon>
    </lineage>
</organism>
<reference evidence="1" key="1">
    <citation type="journal article" date="2013" name="Nature">
        <title>The genomes of four tapeworm species reveal adaptations to parasitism.</title>
        <authorList>
            <person name="Tsai I.J."/>
            <person name="Zarowiecki M."/>
            <person name="Holroyd N."/>
            <person name="Garciarrubio A."/>
            <person name="Sanchez-Flores A."/>
            <person name="Brooks K.L."/>
            <person name="Tracey A."/>
            <person name="Bobes R.J."/>
            <person name="Fragoso G."/>
            <person name="Sciutto E."/>
            <person name="Aslett M."/>
            <person name="Beasley H."/>
            <person name="Bennett H.M."/>
            <person name="Cai J."/>
            <person name="Camicia F."/>
            <person name="Clark R."/>
            <person name="Cucher M."/>
            <person name="De Silva N."/>
            <person name="Day T.A."/>
            <person name="Deplazes P."/>
            <person name="Estrada K."/>
            <person name="Fernandez C."/>
            <person name="Holland P.W."/>
            <person name="Hou J."/>
            <person name="Hu S."/>
            <person name="Huckvale T."/>
            <person name="Hung S.S."/>
            <person name="Kamenetzky L."/>
            <person name="Keane J.A."/>
            <person name="Kiss F."/>
            <person name="Koziol U."/>
            <person name="Lambert O."/>
            <person name="Liu K."/>
            <person name="Luo X."/>
            <person name="Luo Y."/>
            <person name="Macchiaroli N."/>
            <person name="Nichol S."/>
            <person name="Paps J."/>
            <person name="Parkinson J."/>
            <person name="Pouchkina-Stantcheva N."/>
            <person name="Riddiford N."/>
            <person name="Rosenzvit M."/>
            <person name="Salinas G."/>
            <person name="Wasmuth J.D."/>
            <person name="Zamanian M."/>
            <person name="Zheng Y."/>
            <person name="Cai X."/>
            <person name="Soberon X."/>
            <person name="Olson P.D."/>
            <person name="Laclette J.P."/>
            <person name="Brehm K."/>
            <person name="Berriman M."/>
            <person name="Garciarrubio A."/>
            <person name="Bobes R.J."/>
            <person name="Fragoso G."/>
            <person name="Sanchez-Flores A."/>
            <person name="Estrada K."/>
            <person name="Cevallos M.A."/>
            <person name="Morett E."/>
            <person name="Gonzalez V."/>
            <person name="Portillo T."/>
            <person name="Ochoa-Leyva A."/>
            <person name="Jose M.V."/>
            <person name="Sciutto E."/>
            <person name="Landa A."/>
            <person name="Jimenez L."/>
            <person name="Valdes V."/>
            <person name="Carrero J.C."/>
            <person name="Larralde C."/>
            <person name="Morales-Montor J."/>
            <person name="Limon-Lason J."/>
            <person name="Soberon X."/>
            <person name="Laclette J.P."/>
        </authorList>
    </citation>
    <scope>NUCLEOTIDE SEQUENCE [LARGE SCALE GENOMIC DNA]</scope>
</reference>
<keyword evidence="2" id="KW-1185">Reference proteome</keyword>
<name>A0A0S4MN59_ECHMU</name>
<protein>
    <submittedName>
        <fullName evidence="1">BTB and CNC homology 1</fullName>
    </submittedName>
</protein>
<evidence type="ECO:0000313" key="1">
    <source>
        <dbReference type="EMBL" id="CUT99056.1"/>
    </source>
</evidence>
<dbReference type="Proteomes" id="UP000017246">
    <property type="component" value="Unassembled WGS sequence"/>
</dbReference>
<dbReference type="EMBL" id="LN902845">
    <property type="protein sequence ID" value="CUT99056.1"/>
    <property type="molecule type" value="Genomic_DNA"/>
</dbReference>
<proteinExistence type="predicted"/>
<dbReference type="AlphaFoldDB" id="A0A0S4MN59"/>
<accession>A0A0S4MN59</accession>
<evidence type="ECO:0000313" key="2">
    <source>
        <dbReference type="Proteomes" id="UP000017246"/>
    </source>
</evidence>
<sequence length="78" mass="8718">MALTGASFGVKYKVLNTACQVFKPRKTTPITYPPSRREQFDCQVVIACMTFATFPEKKIPAVSSVGFCFPKFEVKNYG</sequence>
<reference evidence="1" key="2">
    <citation type="submission" date="2015-11" db="EMBL/GenBank/DDBJ databases">
        <authorList>
            <person name="Zhang Y."/>
            <person name="Guo Z."/>
        </authorList>
    </citation>
    <scope>NUCLEOTIDE SEQUENCE</scope>
</reference>